<organism evidence="2 3">
    <name type="scientific">Steccherinum ochraceum</name>
    <dbReference type="NCBI Taxonomy" id="92696"/>
    <lineage>
        <taxon>Eukaryota</taxon>
        <taxon>Fungi</taxon>
        <taxon>Dikarya</taxon>
        <taxon>Basidiomycota</taxon>
        <taxon>Agaricomycotina</taxon>
        <taxon>Agaricomycetes</taxon>
        <taxon>Polyporales</taxon>
        <taxon>Steccherinaceae</taxon>
        <taxon>Steccherinum</taxon>
    </lineage>
</organism>
<comment type="caution">
    <text evidence="2">The sequence shown here is derived from an EMBL/GenBank/DDBJ whole genome shotgun (WGS) entry which is preliminary data.</text>
</comment>
<keyword evidence="3" id="KW-1185">Reference proteome</keyword>
<dbReference type="STRING" id="92696.A0A4R0S2I9"/>
<dbReference type="Gene3D" id="1.25.40.10">
    <property type="entry name" value="Tetratricopeptide repeat domain"/>
    <property type="match status" value="1"/>
</dbReference>
<accession>A0A4R0S2I9</accession>
<dbReference type="InterPro" id="IPR011990">
    <property type="entry name" value="TPR-like_helical_dom_sf"/>
</dbReference>
<dbReference type="Pfam" id="PF14737">
    <property type="entry name" value="DUF4470"/>
    <property type="match status" value="1"/>
</dbReference>
<sequence length="670" mass="75397">MSSGALELKELGNVKFRARLFREAADCYAEAEVAAPNDPVFPSNLSASLFELGDYQACLQAIIRAQSKLEESSPLVQRLSTRLAKTLSYGLRSGSIGVDDVHRDDAAINEMAKETGSPDASADLLAAWKEWRRIYGDFEKMEIGAPEARTRSSDLPVLKHSLDSALEYFSKGHDNPMSILDNWGSGSQEKDPLDLNKLSSDGLSGLAILFGGVGDARHVFGSLIGLKRSHTNLEASKQPHLHVHITLLDIHATILARDLCILVLLDDLIENQGRDEDTKLEIMATIVYIYVGDVVPSYCAERFQRVVQRMIKALQQSPQNSSSLPSWLHIDTNAVPGILDSLCYWDTGLGRKTTSDVLKLLSLAAEPHQHVDREFWAERQWYNQTRVLVPPLKLRKKHGKFNEAWAAFQNPSTKSAGSKLLKEVRAHISEHWKPNPSLFDRVNNERYDPEVKIQGYPFLEDIMFSHGIHKLHGACKGLKIPHNGNKLPNMDCPSFSVVQTFFDGVVDALKTLKGQIKLEILHGDLLHELVKMKIGRDLSRPSGFPRYYTRMWMSNIPDYTHGLLNMSLYAAPMLNDAENATVAFNCLRNGRAWKDEQHLCYTYTHLLPHELPKFLGCRVEYRRISLDEDHPFLAYGIDINLGPYGSTPARFRYTTTSHNAYCPTKPRTPR</sequence>
<dbReference type="OrthoDB" id="2423701at2759"/>
<proteinExistence type="predicted"/>
<dbReference type="AlphaFoldDB" id="A0A4R0S2I9"/>
<gene>
    <name evidence="2" type="ORF">EIP91_002655</name>
</gene>
<protein>
    <recommendedName>
        <fullName evidence="1">DUF4470 domain-containing protein</fullName>
    </recommendedName>
</protein>
<evidence type="ECO:0000259" key="1">
    <source>
        <dbReference type="Pfam" id="PF14737"/>
    </source>
</evidence>
<feature type="domain" description="DUF4470" evidence="1">
    <location>
        <begin position="193"/>
        <end position="279"/>
    </location>
</feature>
<reference evidence="2 3" key="1">
    <citation type="submission" date="2018-11" db="EMBL/GenBank/DDBJ databases">
        <title>Genome assembly of Steccherinum ochraceum LE-BIN_3174, the white-rot fungus of the Steccherinaceae family (The Residual Polyporoid clade, Polyporales, Basidiomycota).</title>
        <authorList>
            <person name="Fedorova T.V."/>
            <person name="Glazunova O.A."/>
            <person name="Landesman E.O."/>
            <person name="Moiseenko K.V."/>
            <person name="Psurtseva N.V."/>
            <person name="Savinova O.S."/>
            <person name="Shakhova N.V."/>
            <person name="Tyazhelova T.V."/>
            <person name="Vasina D.V."/>
        </authorList>
    </citation>
    <scope>NUCLEOTIDE SEQUENCE [LARGE SCALE GENOMIC DNA]</scope>
    <source>
        <strain evidence="2 3">LE-BIN_3174</strain>
    </source>
</reference>
<name>A0A4R0S2I9_9APHY</name>
<evidence type="ECO:0000313" key="2">
    <source>
        <dbReference type="EMBL" id="TCD70624.1"/>
    </source>
</evidence>
<dbReference type="Proteomes" id="UP000292702">
    <property type="component" value="Unassembled WGS sequence"/>
</dbReference>
<dbReference type="InterPro" id="IPR027974">
    <property type="entry name" value="DUF4470"/>
</dbReference>
<dbReference type="EMBL" id="RWJN01000018">
    <property type="protein sequence ID" value="TCD70624.1"/>
    <property type="molecule type" value="Genomic_DNA"/>
</dbReference>
<dbReference type="SUPFAM" id="SSF48452">
    <property type="entry name" value="TPR-like"/>
    <property type="match status" value="1"/>
</dbReference>
<evidence type="ECO:0000313" key="3">
    <source>
        <dbReference type="Proteomes" id="UP000292702"/>
    </source>
</evidence>